<dbReference type="AlphaFoldDB" id="A0A6J6Y6N5"/>
<proteinExistence type="predicted"/>
<reference evidence="1" key="1">
    <citation type="submission" date="2020-05" db="EMBL/GenBank/DDBJ databases">
        <authorList>
            <person name="Chiriac C."/>
            <person name="Salcher M."/>
            <person name="Ghai R."/>
            <person name="Kavagutti S V."/>
        </authorList>
    </citation>
    <scope>NUCLEOTIDE SEQUENCE</scope>
</reference>
<organism evidence="1">
    <name type="scientific">freshwater metagenome</name>
    <dbReference type="NCBI Taxonomy" id="449393"/>
    <lineage>
        <taxon>unclassified sequences</taxon>
        <taxon>metagenomes</taxon>
        <taxon>ecological metagenomes</taxon>
    </lineage>
</organism>
<sequence length="65" mass="7068">MIRSTLSSVIKRIAVLAAVLVSELSFRIVNLTFCPPISLRQRLITFSSGIPNDAPGPVKDKMTPT</sequence>
<evidence type="ECO:0000313" key="1">
    <source>
        <dbReference type="EMBL" id="CAB4802946.1"/>
    </source>
</evidence>
<dbReference type="EMBL" id="CAFAAK010000140">
    <property type="protein sequence ID" value="CAB4802946.1"/>
    <property type="molecule type" value="Genomic_DNA"/>
</dbReference>
<name>A0A6J6Y6N5_9ZZZZ</name>
<accession>A0A6J6Y6N5</accession>
<gene>
    <name evidence="1" type="ORF">UFOPK3024_00702</name>
</gene>
<protein>
    <submittedName>
        <fullName evidence="1">Unannotated protein</fullName>
    </submittedName>
</protein>